<dbReference type="EMBL" id="BLKC01000025">
    <property type="protein sequence ID" value="GFF35218.1"/>
    <property type="molecule type" value="Genomic_DNA"/>
</dbReference>
<reference evidence="1 2" key="1">
    <citation type="submission" date="2020-01" db="EMBL/GenBank/DDBJ databases">
        <title>Draft genome sequence of Aspergillus udagawae IFM 46972.</title>
        <authorList>
            <person name="Takahashi H."/>
            <person name="Yaguchi T."/>
        </authorList>
    </citation>
    <scope>NUCLEOTIDE SEQUENCE [LARGE SCALE GENOMIC DNA]</scope>
    <source>
        <strain evidence="1 2">IFM 46972</strain>
    </source>
</reference>
<accession>A0A8H3NSF8</accession>
<evidence type="ECO:0000313" key="1">
    <source>
        <dbReference type="EMBL" id="GFF35218.1"/>
    </source>
</evidence>
<evidence type="ECO:0000313" key="2">
    <source>
        <dbReference type="Proteomes" id="UP000465221"/>
    </source>
</evidence>
<comment type="caution">
    <text evidence="1">The sequence shown here is derived from an EMBL/GenBank/DDBJ whole genome shotgun (WGS) entry which is preliminary data.</text>
</comment>
<protein>
    <submittedName>
        <fullName evidence="1">Uncharacterized protein</fullName>
    </submittedName>
</protein>
<organism evidence="1 2">
    <name type="scientific">Aspergillus udagawae</name>
    <dbReference type="NCBI Taxonomy" id="91492"/>
    <lineage>
        <taxon>Eukaryota</taxon>
        <taxon>Fungi</taxon>
        <taxon>Dikarya</taxon>
        <taxon>Ascomycota</taxon>
        <taxon>Pezizomycotina</taxon>
        <taxon>Eurotiomycetes</taxon>
        <taxon>Eurotiomycetidae</taxon>
        <taxon>Eurotiales</taxon>
        <taxon>Aspergillaceae</taxon>
        <taxon>Aspergillus</taxon>
        <taxon>Aspergillus subgen. Fumigati</taxon>
    </lineage>
</organism>
<dbReference type="Proteomes" id="UP000465221">
    <property type="component" value="Unassembled WGS sequence"/>
</dbReference>
<proteinExistence type="predicted"/>
<dbReference type="AlphaFoldDB" id="A0A8H3NSF8"/>
<name>A0A8H3NSF8_9EURO</name>
<gene>
    <name evidence="1" type="ORF">IFM46972_04483</name>
</gene>
<sequence>MNAPCIPYIISHSSAANLEWQPFPQHIIEDLFTTARRIVLSWDVELFNDITVYVVLSPSYLIYPDREAGNKGKSAEGGFILTLFRVAGSRMYRRPSPKLSVKIV</sequence>